<dbReference type="Gene3D" id="2.30.30.40">
    <property type="entry name" value="SH3 Domains"/>
    <property type="match status" value="1"/>
</dbReference>
<dbReference type="AlphaFoldDB" id="A0A427XZF4"/>
<evidence type="ECO:0000259" key="7">
    <source>
        <dbReference type="PROSITE" id="PS50002"/>
    </source>
</evidence>
<evidence type="ECO:0000313" key="9">
    <source>
        <dbReference type="Proteomes" id="UP000279236"/>
    </source>
</evidence>
<organism evidence="8 9">
    <name type="scientific">Apiotrichum porosum</name>
    <dbReference type="NCBI Taxonomy" id="105984"/>
    <lineage>
        <taxon>Eukaryota</taxon>
        <taxon>Fungi</taxon>
        <taxon>Dikarya</taxon>
        <taxon>Basidiomycota</taxon>
        <taxon>Agaricomycotina</taxon>
        <taxon>Tremellomycetes</taxon>
        <taxon>Trichosporonales</taxon>
        <taxon>Trichosporonaceae</taxon>
        <taxon>Apiotrichum</taxon>
    </lineage>
</organism>
<dbReference type="PANTHER" id="PTHR14167:SF81">
    <property type="entry name" value="ENDOPHILIN-A"/>
    <property type="match status" value="1"/>
</dbReference>
<dbReference type="OrthoDB" id="10255128at2759"/>
<keyword evidence="3" id="KW-0175">Coiled coil</keyword>
<evidence type="ECO:0000256" key="2">
    <source>
        <dbReference type="ARBA" id="ARBA00022443"/>
    </source>
</evidence>
<comment type="caution">
    <text evidence="8">The sequence shown here is derived from an EMBL/GenBank/DDBJ whole genome shotgun (WGS) entry which is preliminary data.</text>
</comment>
<dbReference type="SMART" id="SM00326">
    <property type="entry name" value="SH3"/>
    <property type="match status" value="1"/>
</dbReference>
<dbReference type="PRINTS" id="PR00452">
    <property type="entry name" value="SH3DOMAIN"/>
</dbReference>
<keyword evidence="2 5" id="KW-0728">SH3 domain</keyword>
<evidence type="ECO:0000256" key="5">
    <source>
        <dbReference type="PROSITE-ProRule" id="PRU00192"/>
    </source>
</evidence>
<evidence type="ECO:0000313" key="8">
    <source>
        <dbReference type="EMBL" id="RSH84193.1"/>
    </source>
</evidence>
<evidence type="ECO:0000256" key="4">
    <source>
        <dbReference type="ARBA" id="ARBA00023136"/>
    </source>
</evidence>
<dbReference type="Pfam" id="PF00018">
    <property type="entry name" value="SH3_1"/>
    <property type="match status" value="1"/>
</dbReference>
<evidence type="ECO:0000256" key="6">
    <source>
        <dbReference type="SAM" id="MobiDB-lite"/>
    </source>
</evidence>
<sequence length="332" mass="33681">MFANLSYEDKHAFFALLDEYFESRPHLRPAAGGSNGGGITLNAGHAKAAAAAFTAATATQSGRGAPSGPPVVPSRTYRAEESEAVAEPAPPAWSPAAHSPTASGQSPSKPSPMVSAKGYMSSGMNKMSNNDTLNKGLGKIGAGNFTSRMSDRFSASSGPYVAPRSTPREPSAESGAGGAAPTPPPSRTAPPARGGPVAGLQSSKSFGHVDTGSGGSAFTSMWRDPNKVQAPTTNARMAPALGVPKVNMPPPTRRVGAGAGAASGTPSPEPAAAAGEGQAQALYDYPASDATDLEVQEGQIVTIVAKTSADWWTCEDGNGKQGLVPANYMKEL</sequence>
<dbReference type="InterPro" id="IPR050384">
    <property type="entry name" value="Endophilin_SH3RF"/>
</dbReference>
<dbReference type="Proteomes" id="UP000279236">
    <property type="component" value="Unassembled WGS sequence"/>
</dbReference>
<dbReference type="InterPro" id="IPR036028">
    <property type="entry name" value="SH3-like_dom_sf"/>
</dbReference>
<comment type="subcellular location">
    <subcellularLocation>
        <location evidence="1">Membrane</location>
        <topology evidence="1">Peripheral membrane protein</topology>
    </subcellularLocation>
</comment>
<evidence type="ECO:0000256" key="3">
    <source>
        <dbReference type="ARBA" id="ARBA00023054"/>
    </source>
</evidence>
<protein>
    <recommendedName>
        <fullName evidence="7">SH3 domain-containing protein</fullName>
    </recommendedName>
</protein>
<dbReference type="EMBL" id="RSCE01000003">
    <property type="protein sequence ID" value="RSH84193.1"/>
    <property type="molecule type" value="Genomic_DNA"/>
</dbReference>
<dbReference type="SUPFAM" id="SSF50044">
    <property type="entry name" value="SH3-domain"/>
    <property type="match status" value="1"/>
</dbReference>
<keyword evidence="4" id="KW-0472">Membrane</keyword>
<dbReference type="CDD" id="cd00174">
    <property type="entry name" value="SH3"/>
    <property type="match status" value="1"/>
</dbReference>
<dbReference type="STRING" id="105984.A0A427XZF4"/>
<dbReference type="PRINTS" id="PR00499">
    <property type="entry name" value="P67PHOX"/>
</dbReference>
<keyword evidence="9" id="KW-1185">Reference proteome</keyword>
<gene>
    <name evidence="8" type="ORF">EHS24_005702</name>
</gene>
<accession>A0A427XZF4</accession>
<feature type="domain" description="SH3" evidence="7">
    <location>
        <begin position="274"/>
        <end position="332"/>
    </location>
</feature>
<feature type="compositionally biased region" description="Polar residues" evidence="6">
    <location>
        <begin position="122"/>
        <end position="133"/>
    </location>
</feature>
<dbReference type="PANTHER" id="PTHR14167">
    <property type="entry name" value="SH3 DOMAIN-CONTAINING"/>
    <property type="match status" value="1"/>
</dbReference>
<proteinExistence type="predicted"/>
<dbReference type="GeneID" id="39590245"/>
<feature type="compositionally biased region" description="Low complexity" evidence="6">
    <location>
        <begin position="253"/>
        <end position="278"/>
    </location>
</feature>
<feature type="compositionally biased region" description="Low complexity" evidence="6">
    <location>
        <begin position="94"/>
        <end position="103"/>
    </location>
</feature>
<dbReference type="FunFam" id="2.30.30.40:FF:000072">
    <property type="entry name" value="Unconventional Myosin IB"/>
    <property type="match status" value="1"/>
</dbReference>
<feature type="region of interest" description="Disordered" evidence="6">
    <location>
        <begin position="58"/>
        <end position="135"/>
    </location>
</feature>
<name>A0A427XZF4_9TREE</name>
<reference evidence="8 9" key="1">
    <citation type="submission" date="2018-11" db="EMBL/GenBank/DDBJ databases">
        <title>Genome sequence of Apiotrichum porosum DSM 27194.</title>
        <authorList>
            <person name="Aliyu H."/>
            <person name="Gorte O."/>
            <person name="Ochsenreither K."/>
        </authorList>
    </citation>
    <scope>NUCLEOTIDE SEQUENCE [LARGE SCALE GENOMIC DNA]</scope>
    <source>
        <strain evidence="8 9">DSM 27194</strain>
    </source>
</reference>
<evidence type="ECO:0000256" key="1">
    <source>
        <dbReference type="ARBA" id="ARBA00004170"/>
    </source>
</evidence>
<feature type="region of interest" description="Disordered" evidence="6">
    <location>
        <begin position="150"/>
        <end position="278"/>
    </location>
</feature>
<dbReference type="RefSeq" id="XP_028477641.1">
    <property type="nucleotide sequence ID" value="XM_028621189.1"/>
</dbReference>
<dbReference type="PROSITE" id="PS50002">
    <property type="entry name" value="SH3"/>
    <property type="match status" value="1"/>
</dbReference>
<dbReference type="InterPro" id="IPR001452">
    <property type="entry name" value="SH3_domain"/>
</dbReference>